<dbReference type="SUPFAM" id="SSF54495">
    <property type="entry name" value="UBC-like"/>
    <property type="match status" value="1"/>
</dbReference>
<dbReference type="Proteomes" id="UP000318571">
    <property type="component" value="Chromosome 3"/>
</dbReference>
<sequence>MAQNIQPQSSTHPGQGPPPKDLTGAEARPAGAQINQRLQHELMSLMMANDKGISAFPDGDKLLSWVATVEGPPGSVYEGMSFKLKLDFPPGYPYVAPIVRFTTPCFHPNVDLQGNICLDILKEKWSALYEVRTLLLSIQVLLGEPNNESPLNSQAAALWSNPQAFRKHLTPK</sequence>
<evidence type="ECO:0000313" key="8">
    <source>
        <dbReference type="Proteomes" id="UP000318571"/>
    </source>
</evidence>
<protein>
    <recommendedName>
        <fullName evidence="6">UBC core domain-containing protein</fullName>
    </recommendedName>
</protein>
<name>A0A553P680_TIGCA</name>
<dbReference type="PROSITE" id="PS00183">
    <property type="entry name" value="UBC_1"/>
    <property type="match status" value="1"/>
</dbReference>
<accession>A0A553P680</accession>
<dbReference type="Pfam" id="PF00179">
    <property type="entry name" value="UQ_con"/>
    <property type="match status" value="1"/>
</dbReference>
<evidence type="ECO:0000256" key="2">
    <source>
        <dbReference type="ARBA" id="ARBA00022786"/>
    </source>
</evidence>
<dbReference type="GO" id="GO:0005524">
    <property type="term" value="F:ATP binding"/>
    <property type="evidence" value="ECO:0007669"/>
    <property type="project" value="UniProtKB-UniRule"/>
</dbReference>
<proteinExistence type="inferred from homology"/>
<dbReference type="CDD" id="cd23791">
    <property type="entry name" value="UBCc_UBE2C"/>
    <property type="match status" value="1"/>
</dbReference>
<organism evidence="7 8">
    <name type="scientific">Tigriopus californicus</name>
    <name type="common">Marine copepod</name>
    <dbReference type="NCBI Taxonomy" id="6832"/>
    <lineage>
        <taxon>Eukaryota</taxon>
        <taxon>Metazoa</taxon>
        <taxon>Ecdysozoa</taxon>
        <taxon>Arthropoda</taxon>
        <taxon>Crustacea</taxon>
        <taxon>Multicrustacea</taxon>
        <taxon>Hexanauplia</taxon>
        <taxon>Copepoda</taxon>
        <taxon>Harpacticoida</taxon>
        <taxon>Harpacticidae</taxon>
        <taxon>Tigriopus</taxon>
    </lineage>
</organism>
<feature type="region of interest" description="Disordered" evidence="5">
    <location>
        <begin position="1"/>
        <end position="26"/>
    </location>
</feature>
<dbReference type="GO" id="GO:0016740">
    <property type="term" value="F:transferase activity"/>
    <property type="evidence" value="ECO:0007669"/>
    <property type="project" value="UniProtKB-KW"/>
</dbReference>
<keyword evidence="8" id="KW-1185">Reference proteome</keyword>
<keyword evidence="4" id="KW-0547">Nucleotide-binding</keyword>
<evidence type="ECO:0000256" key="4">
    <source>
        <dbReference type="RuleBase" id="RU362109"/>
    </source>
</evidence>
<dbReference type="InterPro" id="IPR016135">
    <property type="entry name" value="UBQ-conjugating_enzyme/RWD"/>
</dbReference>
<feature type="active site" description="Glycyl thioester intermediate" evidence="3">
    <location>
        <position position="117"/>
    </location>
</feature>
<evidence type="ECO:0000256" key="5">
    <source>
        <dbReference type="SAM" id="MobiDB-lite"/>
    </source>
</evidence>
<dbReference type="OrthoDB" id="10253686at2759"/>
<evidence type="ECO:0000313" key="7">
    <source>
        <dbReference type="EMBL" id="TRY73130.1"/>
    </source>
</evidence>
<evidence type="ECO:0000256" key="3">
    <source>
        <dbReference type="PROSITE-ProRule" id="PRU10133"/>
    </source>
</evidence>
<gene>
    <name evidence="7" type="ORF">TCAL_08805</name>
</gene>
<evidence type="ECO:0000256" key="1">
    <source>
        <dbReference type="ARBA" id="ARBA00022679"/>
    </source>
</evidence>
<dbReference type="OMA" id="PKDNHAV"/>
<comment type="similarity">
    <text evidence="4">Belongs to the ubiquitin-conjugating enzyme family.</text>
</comment>
<keyword evidence="4" id="KW-0067">ATP-binding</keyword>
<dbReference type="AlphaFoldDB" id="A0A553P680"/>
<feature type="compositionally biased region" description="Polar residues" evidence="5">
    <location>
        <begin position="1"/>
        <end position="13"/>
    </location>
</feature>
<dbReference type="SMART" id="SM00212">
    <property type="entry name" value="UBCc"/>
    <property type="match status" value="1"/>
</dbReference>
<evidence type="ECO:0000259" key="6">
    <source>
        <dbReference type="PROSITE" id="PS50127"/>
    </source>
</evidence>
<dbReference type="Gene3D" id="3.10.110.10">
    <property type="entry name" value="Ubiquitin Conjugating Enzyme"/>
    <property type="match status" value="1"/>
</dbReference>
<dbReference type="EMBL" id="VCGU01000007">
    <property type="protein sequence ID" value="TRY73130.1"/>
    <property type="molecule type" value="Genomic_DNA"/>
</dbReference>
<comment type="caution">
    <text evidence="7">The sequence shown here is derived from an EMBL/GenBank/DDBJ whole genome shotgun (WGS) entry which is preliminary data.</text>
</comment>
<dbReference type="PROSITE" id="PS50127">
    <property type="entry name" value="UBC_2"/>
    <property type="match status" value="1"/>
</dbReference>
<dbReference type="PANTHER" id="PTHR24067">
    <property type="entry name" value="UBIQUITIN-CONJUGATING ENZYME E2"/>
    <property type="match status" value="1"/>
</dbReference>
<dbReference type="InterPro" id="IPR023313">
    <property type="entry name" value="UBQ-conjugating_AS"/>
</dbReference>
<dbReference type="STRING" id="6832.A0A553P680"/>
<feature type="domain" description="UBC core" evidence="6">
    <location>
        <begin position="33"/>
        <end position="172"/>
    </location>
</feature>
<keyword evidence="1" id="KW-0808">Transferase</keyword>
<keyword evidence="2 4" id="KW-0833">Ubl conjugation pathway</keyword>
<dbReference type="InterPro" id="IPR000608">
    <property type="entry name" value="UBC"/>
</dbReference>
<reference evidence="7 8" key="1">
    <citation type="journal article" date="2018" name="Nat. Ecol. Evol.">
        <title>Genomic signatures of mitonuclear coevolution across populations of Tigriopus californicus.</title>
        <authorList>
            <person name="Barreto F.S."/>
            <person name="Watson E.T."/>
            <person name="Lima T.G."/>
            <person name="Willett C.S."/>
            <person name="Edmands S."/>
            <person name="Li W."/>
            <person name="Burton R.S."/>
        </authorList>
    </citation>
    <scope>NUCLEOTIDE SEQUENCE [LARGE SCALE GENOMIC DNA]</scope>
    <source>
        <strain evidence="7 8">San Diego</strain>
    </source>
</reference>
<dbReference type="InterPro" id="IPR050113">
    <property type="entry name" value="Ub_conjugating_enzyme"/>
</dbReference>